<accession>A0A5C3PGH4</accession>
<organism evidence="1 2">
    <name type="scientific">Polyporus arcularius HHB13444</name>
    <dbReference type="NCBI Taxonomy" id="1314778"/>
    <lineage>
        <taxon>Eukaryota</taxon>
        <taxon>Fungi</taxon>
        <taxon>Dikarya</taxon>
        <taxon>Basidiomycota</taxon>
        <taxon>Agaricomycotina</taxon>
        <taxon>Agaricomycetes</taxon>
        <taxon>Polyporales</taxon>
        <taxon>Polyporaceae</taxon>
        <taxon>Polyporus</taxon>
    </lineage>
</organism>
<dbReference type="EMBL" id="ML211114">
    <property type="protein sequence ID" value="TFK88411.1"/>
    <property type="molecule type" value="Genomic_DNA"/>
</dbReference>
<keyword evidence="2" id="KW-1185">Reference proteome</keyword>
<sequence>MALVVQVPIGPLPNAILPRVLVPSAYKVPACIVSPPLAFRTPLERRKLRDSVRCSMPRLTILVSRAHTSTGQADSSARTTAAGTPWLCNLVHSQLACSSVLRTLCRMIPMPRSATCFLVPTPSVPRCPLHVSFPLRAAVEPLRHNSSVSDASSRDIEFAQAA</sequence>
<name>A0A5C3PGH4_9APHY</name>
<evidence type="ECO:0000313" key="2">
    <source>
        <dbReference type="Proteomes" id="UP000308197"/>
    </source>
</evidence>
<dbReference type="AlphaFoldDB" id="A0A5C3PGH4"/>
<evidence type="ECO:0000313" key="1">
    <source>
        <dbReference type="EMBL" id="TFK88411.1"/>
    </source>
</evidence>
<protein>
    <submittedName>
        <fullName evidence="1">Uncharacterized protein</fullName>
    </submittedName>
</protein>
<dbReference type="InParanoid" id="A0A5C3PGH4"/>
<dbReference type="Proteomes" id="UP000308197">
    <property type="component" value="Unassembled WGS sequence"/>
</dbReference>
<gene>
    <name evidence="1" type="ORF">K466DRAFT_74949</name>
</gene>
<reference evidence="1 2" key="1">
    <citation type="journal article" date="2019" name="Nat. Ecol. Evol.">
        <title>Megaphylogeny resolves global patterns of mushroom evolution.</title>
        <authorList>
            <person name="Varga T."/>
            <person name="Krizsan K."/>
            <person name="Foldi C."/>
            <person name="Dima B."/>
            <person name="Sanchez-Garcia M."/>
            <person name="Sanchez-Ramirez S."/>
            <person name="Szollosi G.J."/>
            <person name="Szarkandi J.G."/>
            <person name="Papp V."/>
            <person name="Albert L."/>
            <person name="Andreopoulos W."/>
            <person name="Angelini C."/>
            <person name="Antonin V."/>
            <person name="Barry K.W."/>
            <person name="Bougher N.L."/>
            <person name="Buchanan P."/>
            <person name="Buyck B."/>
            <person name="Bense V."/>
            <person name="Catcheside P."/>
            <person name="Chovatia M."/>
            <person name="Cooper J."/>
            <person name="Damon W."/>
            <person name="Desjardin D."/>
            <person name="Finy P."/>
            <person name="Geml J."/>
            <person name="Haridas S."/>
            <person name="Hughes K."/>
            <person name="Justo A."/>
            <person name="Karasinski D."/>
            <person name="Kautmanova I."/>
            <person name="Kiss B."/>
            <person name="Kocsube S."/>
            <person name="Kotiranta H."/>
            <person name="LaButti K.M."/>
            <person name="Lechner B.E."/>
            <person name="Liimatainen K."/>
            <person name="Lipzen A."/>
            <person name="Lukacs Z."/>
            <person name="Mihaltcheva S."/>
            <person name="Morgado L.N."/>
            <person name="Niskanen T."/>
            <person name="Noordeloos M.E."/>
            <person name="Ohm R.A."/>
            <person name="Ortiz-Santana B."/>
            <person name="Ovrebo C."/>
            <person name="Racz N."/>
            <person name="Riley R."/>
            <person name="Savchenko A."/>
            <person name="Shiryaev A."/>
            <person name="Soop K."/>
            <person name="Spirin V."/>
            <person name="Szebenyi C."/>
            <person name="Tomsovsky M."/>
            <person name="Tulloss R.E."/>
            <person name="Uehling J."/>
            <person name="Grigoriev I.V."/>
            <person name="Vagvolgyi C."/>
            <person name="Papp T."/>
            <person name="Martin F.M."/>
            <person name="Miettinen O."/>
            <person name="Hibbett D.S."/>
            <person name="Nagy L.G."/>
        </authorList>
    </citation>
    <scope>NUCLEOTIDE SEQUENCE [LARGE SCALE GENOMIC DNA]</scope>
    <source>
        <strain evidence="1 2">HHB13444</strain>
    </source>
</reference>
<proteinExistence type="predicted"/>